<dbReference type="AlphaFoldDB" id="A0A2D2C1N0"/>
<evidence type="ECO:0000313" key="1">
    <source>
        <dbReference type="EMBL" id="ATQ56418.1"/>
    </source>
</evidence>
<dbReference type="RefSeq" id="WP_099649228.1">
    <property type="nucleotide sequence ID" value="NZ_CAJGAB010000038.1"/>
</dbReference>
<sequence length="168" mass="18463">MDACLAAFLPRRTDVVLVPGLPRHHEFGIRRVDGRAGLFPGCDGRDVFGVVLGLGLTVLARPPLFGLQRSRDQFGLGQGRDDIAFVGISPSGRRNFASMQLVRVEFGIGRVHRQDVDVDVALVEMQHSREVDALGHTLLEIDDNPRHPICHDTLALGIGVQFLGRQRV</sequence>
<reference evidence="1 2" key="1">
    <citation type="submission" date="2017-10" db="EMBL/GenBank/DDBJ databases">
        <title>Complete genome sequence of Paracoccus yeei TT13 isolated from human skin.</title>
        <authorList>
            <person name="Lee K."/>
            <person name="Lim J.Y."/>
            <person name="Hwang I."/>
        </authorList>
    </citation>
    <scope>NUCLEOTIDE SEQUENCE [LARGE SCALE GENOMIC DNA]</scope>
    <source>
        <strain evidence="1 2">TT13</strain>
    </source>
</reference>
<dbReference type="EMBL" id="CP024422">
    <property type="protein sequence ID" value="ATQ56418.1"/>
    <property type="molecule type" value="Genomic_DNA"/>
</dbReference>
<proteinExistence type="predicted"/>
<accession>A0A2D2C1N0</accession>
<gene>
    <name evidence="1" type="ORF">PYTT13_11795</name>
</gene>
<dbReference type="GeneID" id="78898345"/>
<name>A0A2D2C1N0_9RHOB</name>
<evidence type="ECO:0000313" key="2">
    <source>
        <dbReference type="Proteomes" id="UP000229314"/>
    </source>
</evidence>
<dbReference type="Proteomes" id="UP000229314">
    <property type="component" value="Chromosome"/>
</dbReference>
<organism evidence="1 2">
    <name type="scientific">Paracoccus yeei</name>
    <dbReference type="NCBI Taxonomy" id="147645"/>
    <lineage>
        <taxon>Bacteria</taxon>
        <taxon>Pseudomonadati</taxon>
        <taxon>Pseudomonadota</taxon>
        <taxon>Alphaproteobacteria</taxon>
        <taxon>Rhodobacterales</taxon>
        <taxon>Paracoccaceae</taxon>
        <taxon>Paracoccus</taxon>
    </lineage>
</organism>
<protein>
    <submittedName>
        <fullName evidence="1">Uncharacterized protein</fullName>
    </submittedName>
</protein>